<reference evidence="2" key="2">
    <citation type="submission" date="2020-09" db="EMBL/GenBank/DDBJ databases">
        <authorList>
            <person name="Sun Q."/>
            <person name="Zhou Y."/>
        </authorList>
    </citation>
    <scope>NUCLEOTIDE SEQUENCE</scope>
    <source>
        <strain evidence="2">CGMCC 4.7430</strain>
    </source>
</reference>
<gene>
    <name evidence="2" type="ORF">GCM10012278_13500</name>
</gene>
<evidence type="ECO:0000313" key="2">
    <source>
        <dbReference type="EMBL" id="GGP03207.1"/>
    </source>
</evidence>
<comment type="caution">
    <text evidence="2">The sequence shown here is derived from an EMBL/GenBank/DDBJ whole genome shotgun (WGS) entry which is preliminary data.</text>
</comment>
<dbReference type="RefSeq" id="WP_308112938.1">
    <property type="nucleotide sequence ID" value="NZ_BMNK01000002.1"/>
</dbReference>
<dbReference type="AlphaFoldDB" id="A0A918E2N8"/>
<dbReference type="InterPro" id="IPR046828">
    <property type="entry name" value="RepSA"/>
</dbReference>
<keyword evidence="3" id="KW-1185">Reference proteome</keyword>
<proteinExistence type="predicted"/>
<reference evidence="2" key="1">
    <citation type="journal article" date="2014" name="Int. J. Syst. Evol. Microbiol.">
        <title>Complete genome sequence of Corynebacterium casei LMG S-19264T (=DSM 44701T), isolated from a smear-ripened cheese.</title>
        <authorList>
            <consortium name="US DOE Joint Genome Institute (JGI-PGF)"/>
            <person name="Walter F."/>
            <person name="Albersmeier A."/>
            <person name="Kalinowski J."/>
            <person name="Ruckert C."/>
        </authorList>
    </citation>
    <scope>NUCLEOTIDE SEQUENCE</scope>
    <source>
        <strain evidence="2">CGMCC 4.7430</strain>
    </source>
</reference>
<evidence type="ECO:0000313" key="3">
    <source>
        <dbReference type="Proteomes" id="UP000660745"/>
    </source>
</evidence>
<sequence length="270" mass="29936">MTHAHDRALPRAVRQAMPMARDVLEEVAKLHGVCIRPIPLRRLDTVTGTSEIIDVPCGSTLDSKCPPCAKRNRQLRMAQCREGWHLDTEPAITPDEASEEQRRLVEFRADMQAKRDAAEQAGDGATDLDAVLASLDEEINAAGMRGSVTGSAVPKRTRSTRRRQDAPDLPKRKMAATTLGRTFTGSDGKVYRPSLFVTLTLPSYGKVRDGAPVDPNTYDYRRAARDALHFSKLVDRFVQNLRRVAGYDVQYFAAPQRSGCAHLPARDQGR</sequence>
<organism evidence="2 3">
    <name type="scientific">Nonomuraea glycinis</name>
    <dbReference type="NCBI Taxonomy" id="2047744"/>
    <lineage>
        <taxon>Bacteria</taxon>
        <taxon>Bacillati</taxon>
        <taxon>Actinomycetota</taxon>
        <taxon>Actinomycetes</taxon>
        <taxon>Streptosporangiales</taxon>
        <taxon>Streptosporangiaceae</taxon>
        <taxon>Nonomuraea</taxon>
    </lineage>
</organism>
<dbReference type="EMBL" id="BMNK01000002">
    <property type="protein sequence ID" value="GGP03207.1"/>
    <property type="molecule type" value="Genomic_DNA"/>
</dbReference>
<evidence type="ECO:0000256" key="1">
    <source>
        <dbReference type="SAM" id="MobiDB-lite"/>
    </source>
</evidence>
<accession>A0A918E2N8</accession>
<evidence type="ECO:0008006" key="4">
    <source>
        <dbReference type="Google" id="ProtNLM"/>
    </source>
</evidence>
<name>A0A918E2N8_9ACTN</name>
<dbReference type="Proteomes" id="UP000660745">
    <property type="component" value="Unassembled WGS sequence"/>
</dbReference>
<dbReference type="Pfam" id="PF20199">
    <property type="entry name" value="RepSA"/>
    <property type="match status" value="1"/>
</dbReference>
<feature type="region of interest" description="Disordered" evidence="1">
    <location>
        <begin position="147"/>
        <end position="170"/>
    </location>
</feature>
<protein>
    <recommendedName>
        <fullName evidence="4">Replication initiator protein</fullName>
    </recommendedName>
</protein>